<organism evidence="1 2">
    <name type="scientific">Microbispora amethystogenes</name>
    <dbReference type="NCBI Taxonomy" id="1427754"/>
    <lineage>
        <taxon>Bacteria</taxon>
        <taxon>Bacillati</taxon>
        <taxon>Actinomycetota</taxon>
        <taxon>Actinomycetes</taxon>
        <taxon>Streptosporangiales</taxon>
        <taxon>Streptosporangiaceae</taxon>
        <taxon>Microbispora</taxon>
    </lineage>
</organism>
<reference evidence="1 2" key="1">
    <citation type="submission" date="2021-01" db="EMBL/GenBank/DDBJ databases">
        <title>Whole genome shotgun sequence of Microbispora amethystogenes NBRC 101907.</title>
        <authorList>
            <person name="Komaki H."/>
            <person name="Tamura T."/>
        </authorList>
    </citation>
    <scope>NUCLEOTIDE SEQUENCE [LARGE SCALE GENOMIC DNA]</scope>
    <source>
        <strain evidence="1 2">NBRC 101907</strain>
    </source>
</reference>
<dbReference type="Proteomes" id="UP000651728">
    <property type="component" value="Unassembled WGS sequence"/>
</dbReference>
<dbReference type="RefSeq" id="WP_239101580.1">
    <property type="nucleotide sequence ID" value="NZ_BAABEJ010000012.1"/>
</dbReference>
<comment type="caution">
    <text evidence="1">The sequence shown here is derived from an EMBL/GenBank/DDBJ whole genome shotgun (WGS) entry which is preliminary data.</text>
</comment>
<dbReference type="InterPro" id="IPR036086">
    <property type="entry name" value="ParB/Sulfiredoxin_sf"/>
</dbReference>
<evidence type="ECO:0008006" key="3">
    <source>
        <dbReference type="Google" id="ProtNLM"/>
    </source>
</evidence>
<protein>
    <recommendedName>
        <fullName evidence="3">Transcriptional regulator</fullName>
    </recommendedName>
</protein>
<dbReference type="EMBL" id="BOOB01000039">
    <property type="protein sequence ID" value="GIH34803.1"/>
    <property type="molecule type" value="Genomic_DNA"/>
</dbReference>
<gene>
    <name evidence="1" type="ORF">Mam01_49670</name>
</gene>
<proteinExistence type="predicted"/>
<dbReference type="SUPFAM" id="SSF110849">
    <property type="entry name" value="ParB/Sulfiredoxin"/>
    <property type="match status" value="1"/>
</dbReference>
<keyword evidence="2" id="KW-1185">Reference proteome</keyword>
<accession>A0ABQ4FJ67</accession>
<evidence type="ECO:0000313" key="2">
    <source>
        <dbReference type="Proteomes" id="UP000651728"/>
    </source>
</evidence>
<evidence type="ECO:0000313" key="1">
    <source>
        <dbReference type="EMBL" id="GIH34803.1"/>
    </source>
</evidence>
<sequence>MRPDYGAPPHAEKMRALIAQQLKEARENGGTRPTVTIDWRGQPTHCEVIDVPVEMTYYNPDTHRIRAQRSFDPARDQTLTEDPWSHISQSYLDYLLKSLPADPSKRDPDFEVLKDSLREFKQTDPGLITHDGVLVNGNTRRAALKELGVAYIRVGVLPQSCTWPDVSAVELSLQLRKEHKRDYSYINRLLAIEEQLALGRPIAEIAREFRIKTPTCEQDIWILNTLREMIARSRQAESRLRLMDFEDAQEKLRELHRRYEKESAANKEHADLLKENRLAAIVLGFSKTDIRLIEPNFRERYLDRRLPDDLKSQAGTEPTTTKIPGLNRTVKSAGSELVAARALTDTLLRAKVTETLGERVPTAVLSEASTLLSSAESAFDLALASAGKDSRLRKRMQAAPDRINDACDDIEQCITDLVMARASNSLDEEGLDEAIVRLRTALGKLAVEAARSIRVRGDGLSWLLDAVDWESQSS</sequence>
<name>A0ABQ4FJ67_9ACTN</name>